<dbReference type="AlphaFoldDB" id="A0A556QSW5"/>
<dbReference type="InterPro" id="IPR029020">
    <property type="entry name" value="Ammonium/urea_transptr"/>
</dbReference>
<dbReference type="PROSITE" id="PS01219">
    <property type="entry name" value="AMMONIUM_TRANSP"/>
    <property type="match status" value="1"/>
</dbReference>
<dbReference type="GO" id="GO:0097272">
    <property type="term" value="P:ammonium homeostasis"/>
    <property type="evidence" value="ECO:0007669"/>
    <property type="project" value="TreeGrafter"/>
</dbReference>
<feature type="transmembrane region" description="Helical" evidence="8">
    <location>
        <begin position="248"/>
        <end position="273"/>
    </location>
</feature>
<feature type="transmembrane region" description="Helical" evidence="8">
    <location>
        <begin position="285"/>
        <end position="312"/>
    </location>
</feature>
<keyword evidence="3 8" id="KW-0813">Transport</keyword>
<feature type="transmembrane region" description="Helical" evidence="8">
    <location>
        <begin position="58"/>
        <end position="78"/>
    </location>
</feature>
<dbReference type="SUPFAM" id="SSF111352">
    <property type="entry name" value="Ammonium transporter"/>
    <property type="match status" value="1"/>
</dbReference>
<feature type="transmembrane region" description="Helical" evidence="8">
    <location>
        <begin position="153"/>
        <end position="172"/>
    </location>
</feature>
<dbReference type="PANTHER" id="PTHR11730">
    <property type="entry name" value="AMMONIUM TRANSPORTER"/>
    <property type="match status" value="1"/>
</dbReference>
<dbReference type="OrthoDB" id="9814202at2"/>
<dbReference type="PANTHER" id="PTHR11730:SF89">
    <property type="entry name" value="AMMONIUM TRANSPORTER SLL0108-RELATED"/>
    <property type="match status" value="1"/>
</dbReference>
<evidence type="ECO:0000313" key="12">
    <source>
        <dbReference type="Proteomes" id="UP000315648"/>
    </source>
</evidence>
<dbReference type="Gene3D" id="1.10.3430.10">
    <property type="entry name" value="Ammonium transporter AmtB like domains"/>
    <property type="match status" value="1"/>
</dbReference>
<comment type="subcellular location">
    <subcellularLocation>
        <location evidence="8">Cell membrane</location>
        <topology evidence="8">Multi-pass membrane protein</topology>
    </subcellularLocation>
    <subcellularLocation>
        <location evidence="1">Membrane</location>
        <topology evidence="1">Multi-pass membrane protein</topology>
    </subcellularLocation>
</comment>
<evidence type="ECO:0000256" key="4">
    <source>
        <dbReference type="ARBA" id="ARBA00022692"/>
    </source>
</evidence>
<dbReference type="GO" id="GO:0008519">
    <property type="term" value="F:ammonium channel activity"/>
    <property type="evidence" value="ECO:0007669"/>
    <property type="project" value="InterPro"/>
</dbReference>
<keyword evidence="7 8" id="KW-0924">Ammonia transport</keyword>
<dbReference type="Pfam" id="PF00909">
    <property type="entry name" value="Ammonium_transp"/>
    <property type="match status" value="1"/>
</dbReference>
<evidence type="ECO:0000256" key="1">
    <source>
        <dbReference type="ARBA" id="ARBA00004141"/>
    </source>
</evidence>
<evidence type="ECO:0000256" key="7">
    <source>
        <dbReference type="ARBA" id="ARBA00023177"/>
    </source>
</evidence>
<evidence type="ECO:0000256" key="5">
    <source>
        <dbReference type="ARBA" id="ARBA00022989"/>
    </source>
</evidence>
<protein>
    <recommendedName>
        <fullName evidence="8">Ammonium transporter</fullName>
    </recommendedName>
</protein>
<feature type="transmembrane region" description="Helical" evidence="8">
    <location>
        <begin position="179"/>
        <end position="195"/>
    </location>
</feature>
<sequence length="460" mass="47805">MTAIFATLALVHPVSAQEAAPAVAEAVAAAPAADAPAFADLAAFEASPGYTLFTVNNTWMMVAAALVFFMNLGFACVETGLTRSKNTANILFKNTIIPCIGILTYALMGFNLMYPGGDGGGWFGFAGFGLGFADDVSGLTSVYNAGYTYWTDFLFQAMFAATAATIVSGAVAERVKLSSFLVFTVLFVTISYPITGMWKWGNGWLNTMETPFYDFAGSTLVHSVGGWGALAGIIILGPRIGKFKDGRVLPLLGHSLPLATIGVFVLWLGWFGFNGGSVLSANPGLVSLVLVTTSLAAAAGGVGATLTSWIMLKKPDVSMALNGILAGLVAITAGADQMSPGDSVIIGGIGGILVVFSVFFFDKIKLDDPVGATSVHLANGIWGTLAVGLFGNLKGGAQIVSQLKGIAAIGAFTFVFCLISFLVIKAIMGLRVSAEEEIEGLDIGEHGNEAYPDFTQAHHG</sequence>
<feature type="transmembrane region" description="Helical" evidence="8">
    <location>
        <begin position="90"/>
        <end position="114"/>
    </location>
</feature>
<feature type="chain" id="PRO_5022128599" description="Ammonium transporter" evidence="9">
    <location>
        <begin position="17"/>
        <end position="460"/>
    </location>
</feature>
<dbReference type="GO" id="GO:0005886">
    <property type="term" value="C:plasma membrane"/>
    <property type="evidence" value="ECO:0007669"/>
    <property type="project" value="UniProtKB-SubCell"/>
</dbReference>
<keyword evidence="6 8" id="KW-0472">Membrane</keyword>
<name>A0A556QSW5_9BACT</name>
<proteinExistence type="inferred from homology"/>
<dbReference type="NCBIfam" id="TIGR00836">
    <property type="entry name" value="amt"/>
    <property type="match status" value="1"/>
</dbReference>
<evidence type="ECO:0000313" key="11">
    <source>
        <dbReference type="EMBL" id="TSJ79731.1"/>
    </source>
</evidence>
<dbReference type="Proteomes" id="UP000315648">
    <property type="component" value="Unassembled WGS sequence"/>
</dbReference>
<evidence type="ECO:0000256" key="6">
    <source>
        <dbReference type="ARBA" id="ARBA00023136"/>
    </source>
</evidence>
<reference evidence="11 12" key="1">
    <citation type="submission" date="2019-07" db="EMBL/GenBank/DDBJ databases">
        <title>Description of 53C-WASEF.</title>
        <authorList>
            <person name="Pitt A."/>
            <person name="Hahn M.W."/>
        </authorList>
    </citation>
    <scope>NUCLEOTIDE SEQUENCE [LARGE SCALE GENOMIC DNA]</scope>
    <source>
        <strain evidence="11 12">53C-WASEF</strain>
    </source>
</reference>
<gene>
    <name evidence="11" type="primary">amt</name>
    <name evidence="11" type="ORF">FPL22_06300</name>
</gene>
<evidence type="ECO:0000256" key="8">
    <source>
        <dbReference type="RuleBase" id="RU362002"/>
    </source>
</evidence>
<feature type="transmembrane region" description="Helical" evidence="8">
    <location>
        <begin position="319"/>
        <end position="338"/>
    </location>
</feature>
<feature type="transmembrane region" description="Helical" evidence="8">
    <location>
        <begin position="405"/>
        <end position="424"/>
    </location>
</feature>
<dbReference type="EMBL" id="VMBG01000001">
    <property type="protein sequence ID" value="TSJ79731.1"/>
    <property type="molecule type" value="Genomic_DNA"/>
</dbReference>
<dbReference type="InterPro" id="IPR024041">
    <property type="entry name" value="NH4_transpt_AmtB-like_dom"/>
</dbReference>
<feature type="transmembrane region" description="Helical" evidence="8">
    <location>
        <begin position="373"/>
        <end position="393"/>
    </location>
</feature>
<feature type="transmembrane region" description="Helical" evidence="8">
    <location>
        <begin position="344"/>
        <end position="361"/>
    </location>
</feature>
<feature type="transmembrane region" description="Helical" evidence="8">
    <location>
        <begin position="215"/>
        <end position="236"/>
    </location>
</feature>
<feature type="signal peptide" evidence="9">
    <location>
        <begin position="1"/>
        <end position="16"/>
    </location>
</feature>
<feature type="domain" description="Ammonium transporter AmtB-like" evidence="10">
    <location>
        <begin position="59"/>
        <end position="451"/>
    </location>
</feature>
<dbReference type="InterPro" id="IPR001905">
    <property type="entry name" value="Ammonium_transpt"/>
</dbReference>
<keyword evidence="12" id="KW-1185">Reference proteome</keyword>
<keyword evidence="5 8" id="KW-1133">Transmembrane helix</keyword>
<evidence type="ECO:0000259" key="10">
    <source>
        <dbReference type="Pfam" id="PF00909"/>
    </source>
</evidence>
<evidence type="ECO:0000256" key="2">
    <source>
        <dbReference type="ARBA" id="ARBA00005887"/>
    </source>
</evidence>
<dbReference type="InterPro" id="IPR018047">
    <property type="entry name" value="Ammonium_transpt_CS"/>
</dbReference>
<accession>A0A556QSW5</accession>
<comment type="caution">
    <text evidence="11">The sequence shown here is derived from an EMBL/GenBank/DDBJ whole genome shotgun (WGS) entry which is preliminary data.</text>
</comment>
<organism evidence="11 12">
    <name type="scientific">Rariglobus hedericola</name>
    <dbReference type="NCBI Taxonomy" id="2597822"/>
    <lineage>
        <taxon>Bacteria</taxon>
        <taxon>Pseudomonadati</taxon>
        <taxon>Verrucomicrobiota</taxon>
        <taxon>Opitutia</taxon>
        <taxon>Opitutales</taxon>
        <taxon>Opitutaceae</taxon>
        <taxon>Rariglobus</taxon>
    </lineage>
</organism>
<keyword evidence="9" id="KW-0732">Signal</keyword>
<evidence type="ECO:0000256" key="3">
    <source>
        <dbReference type="ARBA" id="ARBA00022448"/>
    </source>
</evidence>
<comment type="similarity">
    <text evidence="2 8">Belongs to the ammonia transporter channel (TC 1.A.11.2) family.</text>
</comment>
<keyword evidence="4 8" id="KW-0812">Transmembrane</keyword>
<evidence type="ECO:0000256" key="9">
    <source>
        <dbReference type="SAM" id="SignalP"/>
    </source>
</evidence>